<name>A0A9D2CZS8_9FIRM</name>
<dbReference type="EMBL" id="DXCL01000034">
    <property type="protein sequence ID" value="HIZ03854.1"/>
    <property type="molecule type" value="Genomic_DNA"/>
</dbReference>
<accession>A0A9D2CZS8</accession>
<organism evidence="1 2">
    <name type="scientific">Candidatus Borkfalkia avistercoris</name>
    <dbReference type="NCBI Taxonomy" id="2838504"/>
    <lineage>
        <taxon>Bacteria</taxon>
        <taxon>Bacillati</taxon>
        <taxon>Bacillota</taxon>
        <taxon>Clostridia</taxon>
        <taxon>Christensenellales</taxon>
        <taxon>Christensenellaceae</taxon>
        <taxon>Candidatus Borkfalkia</taxon>
    </lineage>
</organism>
<dbReference type="AlphaFoldDB" id="A0A9D2CZS8"/>
<comment type="caution">
    <text evidence="1">The sequence shown here is derived from an EMBL/GenBank/DDBJ whole genome shotgun (WGS) entry which is preliminary data.</text>
</comment>
<sequence>MNEHFENARGFYAAVMQDLEEIAVSLKNFFRTQGQEFNTDLFYRQYDCLLQYSLLHTAIIDNDFDLNEVVFIRDLTEHADLMDYLNSICDTDFSWQLIFKGEIAAISTWLSAIRPLMDSVKEDFCAFFALYDAASPKDYLQNLVKNTSFILAALACSDGKISEKEKDTSGNYILDVFSDISDNIKGFQNK</sequence>
<proteinExistence type="predicted"/>
<reference evidence="1" key="1">
    <citation type="journal article" date="2021" name="PeerJ">
        <title>Extensive microbial diversity within the chicken gut microbiome revealed by metagenomics and culture.</title>
        <authorList>
            <person name="Gilroy R."/>
            <person name="Ravi A."/>
            <person name="Getino M."/>
            <person name="Pursley I."/>
            <person name="Horton D.L."/>
            <person name="Alikhan N.F."/>
            <person name="Baker D."/>
            <person name="Gharbi K."/>
            <person name="Hall N."/>
            <person name="Watson M."/>
            <person name="Adriaenssens E.M."/>
            <person name="Foster-Nyarko E."/>
            <person name="Jarju S."/>
            <person name="Secka A."/>
            <person name="Antonio M."/>
            <person name="Oren A."/>
            <person name="Chaudhuri R.R."/>
            <person name="La Ragione R."/>
            <person name="Hildebrand F."/>
            <person name="Pallen M.J."/>
        </authorList>
    </citation>
    <scope>NUCLEOTIDE SEQUENCE</scope>
    <source>
        <strain evidence="1">CHK187-5294</strain>
    </source>
</reference>
<dbReference type="Proteomes" id="UP000824132">
    <property type="component" value="Unassembled WGS sequence"/>
</dbReference>
<evidence type="ECO:0000313" key="2">
    <source>
        <dbReference type="Proteomes" id="UP000824132"/>
    </source>
</evidence>
<evidence type="ECO:0000313" key="1">
    <source>
        <dbReference type="EMBL" id="HIZ03854.1"/>
    </source>
</evidence>
<reference evidence="1" key="2">
    <citation type="submission" date="2021-04" db="EMBL/GenBank/DDBJ databases">
        <authorList>
            <person name="Gilroy R."/>
        </authorList>
    </citation>
    <scope>NUCLEOTIDE SEQUENCE</scope>
    <source>
        <strain evidence="1">CHK187-5294</strain>
    </source>
</reference>
<protein>
    <submittedName>
        <fullName evidence="1">Uncharacterized protein</fullName>
    </submittedName>
</protein>
<gene>
    <name evidence="1" type="ORF">H9727_06160</name>
</gene>